<evidence type="ECO:0000313" key="1">
    <source>
        <dbReference type="EMBL" id="PSB17858.1"/>
    </source>
</evidence>
<reference evidence="1 2" key="1">
    <citation type="submission" date="2018-02" db="EMBL/GenBank/DDBJ databases">
        <authorList>
            <person name="Cohen D.B."/>
            <person name="Kent A.D."/>
        </authorList>
    </citation>
    <scope>NUCLEOTIDE SEQUENCE [LARGE SCALE GENOMIC DNA]</scope>
    <source>
        <strain evidence="1 2">ULC007</strain>
    </source>
</reference>
<name>A0A2T1DBH9_9CYAN</name>
<gene>
    <name evidence="1" type="ORF">C7B65_17555</name>
</gene>
<evidence type="ECO:0000313" key="2">
    <source>
        <dbReference type="Proteomes" id="UP000238634"/>
    </source>
</evidence>
<dbReference type="EMBL" id="PVWG01000023">
    <property type="protein sequence ID" value="PSB17858.1"/>
    <property type="molecule type" value="Genomic_DNA"/>
</dbReference>
<dbReference type="Proteomes" id="UP000238634">
    <property type="component" value="Unassembled WGS sequence"/>
</dbReference>
<comment type="caution">
    <text evidence="1">The sequence shown here is derived from an EMBL/GenBank/DDBJ whole genome shotgun (WGS) entry which is preliminary data.</text>
</comment>
<protein>
    <submittedName>
        <fullName evidence="1">Uncharacterized protein</fullName>
    </submittedName>
</protein>
<keyword evidence="2" id="KW-1185">Reference proteome</keyword>
<sequence length="68" mass="7900">MFVEYIGVKPGTRNHKGYFVQQASGYRLMEIQESGWAVICISDSVCHYVDPENLQRSHHKEFLVVEEL</sequence>
<proteinExistence type="predicted"/>
<reference evidence="1 2" key="2">
    <citation type="submission" date="2018-03" db="EMBL/GenBank/DDBJ databases">
        <title>The ancient ancestry and fast evolution of plastids.</title>
        <authorList>
            <person name="Moore K.R."/>
            <person name="Magnabosco C."/>
            <person name="Momper L."/>
            <person name="Gold D.A."/>
            <person name="Bosak T."/>
            <person name="Fournier G.P."/>
        </authorList>
    </citation>
    <scope>NUCLEOTIDE SEQUENCE [LARGE SCALE GENOMIC DNA]</scope>
    <source>
        <strain evidence="1 2">ULC007</strain>
    </source>
</reference>
<accession>A0A2T1DBH9</accession>
<dbReference type="AlphaFoldDB" id="A0A2T1DBH9"/>
<organism evidence="1 2">
    <name type="scientific">Phormidesmis priestleyi ULC007</name>
    <dbReference type="NCBI Taxonomy" id="1920490"/>
    <lineage>
        <taxon>Bacteria</taxon>
        <taxon>Bacillati</taxon>
        <taxon>Cyanobacteriota</taxon>
        <taxon>Cyanophyceae</taxon>
        <taxon>Leptolyngbyales</taxon>
        <taxon>Leptolyngbyaceae</taxon>
        <taxon>Phormidesmis</taxon>
    </lineage>
</organism>
<dbReference type="OrthoDB" id="465372at2"/>
<dbReference type="RefSeq" id="WP_073073877.1">
    <property type="nucleotide sequence ID" value="NZ_MPPI01000026.1"/>
</dbReference>